<gene>
    <name evidence="3" type="ORF">HX89_12100</name>
</gene>
<keyword evidence="2" id="KW-0812">Transmembrane</keyword>
<dbReference type="Proteomes" id="UP000027986">
    <property type="component" value="Chromosome"/>
</dbReference>
<sequence length="122" mass="12947">MSTPEPRTETAERDESRHDTRDDARPASEAPRPAHDEVRADERPAMNRDGVPLARVRRAPRVMPFLLTGAVIGALAGLFVSLDGGDGGNYTASSSTGYLVVLFGALGTLLGGLAFVVADRRS</sequence>
<dbReference type="HOGENOM" id="CLU_2022956_0_0_11"/>
<proteinExistence type="predicted"/>
<keyword evidence="2" id="KW-0472">Membrane</keyword>
<feature type="compositionally biased region" description="Basic and acidic residues" evidence="1">
    <location>
        <begin position="1"/>
        <end position="46"/>
    </location>
</feature>
<feature type="transmembrane region" description="Helical" evidence="2">
    <location>
        <begin position="97"/>
        <end position="118"/>
    </location>
</feature>
<evidence type="ECO:0000256" key="2">
    <source>
        <dbReference type="SAM" id="Phobius"/>
    </source>
</evidence>
<dbReference type="GeneID" id="41841817"/>
<evidence type="ECO:0000313" key="4">
    <source>
        <dbReference type="Proteomes" id="UP000027986"/>
    </source>
</evidence>
<name>A0A075JI79_9MICO</name>
<dbReference type="EMBL" id="CP008889">
    <property type="protein sequence ID" value="AIF41550.1"/>
    <property type="molecule type" value="Genomic_DNA"/>
</dbReference>
<evidence type="ECO:0000256" key="1">
    <source>
        <dbReference type="SAM" id="MobiDB-lite"/>
    </source>
</evidence>
<feature type="region of interest" description="Disordered" evidence="1">
    <location>
        <begin position="1"/>
        <end position="52"/>
    </location>
</feature>
<organism evidence="3 4">
    <name type="scientific">Dermacoccus nishinomiyaensis</name>
    <dbReference type="NCBI Taxonomy" id="1274"/>
    <lineage>
        <taxon>Bacteria</taxon>
        <taxon>Bacillati</taxon>
        <taxon>Actinomycetota</taxon>
        <taxon>Actinomycetes</taxon>
        <taxon>Micrococcales</taxon>
        <taxon>Dermacoccaceae</taxon>
        <taxon>Dermacoccus</taxon>
    </lineage>
</organism>
<dbReference type="RefSeq" id="WP_006943257.1">
    <property type="nucleotide sequence ID" value="NZ_CP008889.1"/>
</dbReference>
<keyword evidence="4" id="KW-1185">Reference proteome</keyword>
<reference evidence="3 4" key="1">
    <citation type="submission" date="2014-07" db="EMBL/GenBank/DDBJ databases">
        <title>Genome Sequencing of Dermacoccus nishinomiyaensis.</title>
        <authorList>
            <person name="Hong K.W."/>
            <person name="Chan K.G."/>
        </authorList>
    </citation>
    <scope>NUCLEOTIDE SEQUENCE [LARGE SCALE GENOMIC DNA]</scope>
    <source>
        <strain evidence="3 4">M25</strain>
    </source>
</reference>
<accession>A0A075JI79</accession>
<evidence type="ECO:0000313" key="3">
    <source>
        <dbReference type="EMBL" id="AIF41550.1"/>
    </source>
</evidence>
<keyword evidence="2" id="KW-1133">Transmembrane helix</keyword>
<dbReference type="KEGG" id="dni:HX89_12100"/>
<dbReference type="AlphaFoldDB" id="A0A075JI79"/>
<feature type="transmembrane region" description="Helical" evidence="2">
    <location>
        <begin position="62"/>
        <end position="82"/>
    </location>
</feature>
<protein>
    <submittedName>
        <fullName evidence="3">Uncharacterized protein</fullName>
    </submittedName>
</protein>